<reference evidence="1" key="1">
    <citation type="submission" date="2022-07" db="EMBL/GenBank/DDBJ databases">
        <authorList>
            <person name="Trinca V."/>
            <person name="Uliana J.V.C."/>
            <person name="Torres T.T."/>
            <person name="Ward R.J."/>
            <person name="Monesi N."/>
        </authorList>
    </citation>
    <scope>NUCLEOTIDE SEQUENCE</scope>
    <source>
        <strain evidence="1">HSMRA1968</strain>
        <tissue evidence="1">Whole embryos</tissue>
    </source>
</reference>
<evidence type="ECO:0000313" key="1">
    <source>
        <dbReference type="EMBL" id="KAJ6643521.1"/>
    </source>
</evidence>
<keyword evidence="2" id="KW-1185">Reference proteome</keyword>
<protein>
    <submittedName>
        <fullName evidence="1">Uncharacterized protein</fullName>
    </submittedName>
</protein>
<sequence length="70" mass="8075">MYQIREEGGFSMLFETEELEERLRGPHYLPSRGLINVSTRVTWDSNTLPNVVHLTDIVEMDTVDGCLAYE</sequence>
<gene>
    <name evidence="1" type="ORF">Bhyg_08483</name>
</gene>
<comment type="caution">
    <text evidence="1">The sequence shown here is derived from an EMBL/GenBank/DDBJ whole genome shotgun (WGS) entry which is preliminary data.</text>
</comment>
<name>A0A9Q0N617_9DIPT</name>
<dbReference type="AlphaFoldDB" id="A0A9Q0N617"/>
<proteinExistence type="predicted"/>
<organism evidence="1 2">
    <name type="scientific">Pseudolycoriella hygida</name>
    <dbReference type="NCBI Taxonomy" id="35572"/>
    <lineage>
        <taxon>Eukaryota</taxon>
        <taxon>Metazoa</taxon>
        <taxon>Ecdysozoa</taxon>
        <taxon>Arthropoda</taxon>
        <taxon>Hexapoda</taxon>
        <taxon>Insecta</taxon>
        <taxon>Pterygota</taxon>
        <taxon>Neoptera</taxon>
        <taxon>Endopterygota</taxon>
        <taxon>Diptera</taxon>
        <taxon>Nematocera</taxon>
        <taxon>Sciaroidea</taxon>
        <taxon>Sciaridae</taxon>
        <taxon>Pseudolycoriella</taxon>
    </lineage>
</organism>
<dbReference type="EMBL" id="WJQU01000002">
    <property type="protein sequence ID" value="KAJ6643521.1"/>
    <property type="molecule type" value="Genomic_DNA"/>
</dbReference>
<evidence type="ECO:0000313" key="2">
    <source>
        <dbReference type="Proteomes" id="UP001151699"/>
    </source>
</evidence>
<dbReference type="Proteomes" id="UP001151699">
    <property type="component" value="Chromosome B"/>
</dbReference>
<accession>A0A9Q0N617</accession>